<proteinExistence type="predicted"/>
<accession>A0ABQ5DZF9</accession>
<dbReference type="EMBL" id="BQNB010015825">
    <property type="protein sequence ID" value="GJT44570.1"/>
    <property type="molecule type" value="Genomic_DNA"/>
</dbReference>
<evidence type="ECO:0000313" key="2">
    <source>
        <dbReference type="Proteomes" id="UP001151760"/>
    </source>
</evidence>
<evidence type="ECO:0000313" key="1">
    <source>
        <dbReference type="EMBL" id="GJT44570.1"/>
    </source>
</evidence>
<gene>
    <name evidence="1" type="ORF">Tco_0953285</name>
</gene>
<reference evidence="1" key="2">
    <citation type="submission" date="2022-01" db="EMBL/GenBank/DDBJ databases">
        <authorList>
            <person name="Yamashiro T."/>
            <person name="Shiraishi A."/>
            <person name="Satake H."/>
            <person name="Nakayama K."/>
        </authorList>
    </citation>
    <scope>NUCLEOTIDE SEQUENCE</scope>
</reference>
<name>A0ABQ5DZF9_9ASTR</name>
<organism evidence="1 2">
    <name type="scientific">Tanacetum coccineum</name>
    <dbReference type="NCBI Taxonomy" id="301880"/>
    <lineage>
        <taxon>Eukaryota</taxon>
        <taxon>Viridiplantae</taxon>
        <taxon>Streptophyta</taxon>
        <taxon>Embryophyta</taxon>
        <taxon>Tracheophyta</taxon>
        <taxon>Spermatophyta</taxon>
        <taxon>Magnoliopsida</taxon>
        <taxon>eudicotyledons</taxon>
        <taxon>Gunneridae</taxon>
        <taxon>Pentapetalae</taxon>
        <taxon>asterids</taxon>
        <taxon>campanulids</taxon>
        <taxon>Asterales</taxon>
        <taxon>Asteraceae</taxon>
        <taxon>Asteroideae</taxon>
        <taxon>Anthemideae</taxon>
        <taxon>Anthemidinae</taxon>
        <taxon>Tanacetum</taxon>
    </lineage>
</organism>
<protein>
    <submittedName>
        <fullName evidence="1">Uncharacterized protein</fullName>
    </submittedName>
</protein>
<keyword evidence="2" id="KW-1185">Reference proteome</keyword>
<reference evidence="1" key="1">
    <citation type="journal article" date="2022" name="Int. J. Mol. Sci.">
        <title>Draft Genome of Tanacetum Coccineum: Genomic Comparison of Closely Related Tanacetum-Family Plants.</title>
        <authorList>
            <person name="Yamashiro T."/>
            <person name="Shiraishi A."/>
            <person name="Nakayama K."/>
            <person name="Satake H."/>
        </authorList>
    </citation>
    <scope>NUCLEOTIDE SEQUENCE</scope>
</reference>
<sequence length="320" mass="35474">MVTQKMELAEILEKITWLTFISEDAKIFDGQYKARYLGGNEESKKMRKDMIVCVLFSEGASQLNQMQARPDNEDCNMKFLRALPPSWSQTINKSSCCSYTTAFISAVTLIPSGQLLIQMSPSSEAIPLLSSSADAINAMFLKCSSLLCYARKFEKKAGKKVDSKTRYSQFKIKELDKSEEPKALVSVDSMLNWSDHESEDMEKGASEVYGMIAGYGDDAVIPAVDAADGVSTDARRWCSDGVSVTSMMLLMPETQYSTYGGNLLRSINLVAAVFVAVSILKVFKTEDLSRKLEVNYVKFQFRGGLYIVPAGYIVPTGRTN</sequence>
<comment type="caution">
    <text evidence="1">The sequence shown here is derived from an EMBL/GenBank/DDBJ whole genome shotgun (WGS) entry which is preliminary data.</text>
</comment>
<dbReference type="Proteomes" id="UP001151760">
    <property type="component" value="Unassembled WGS sequence"/>
</dbReference>